<evidence type="ECO:0000313" key="4">
    <source>
        <dbReference type="EMBL" id="HIQ68280.1"/>
    </source>
</evidence>
<dbReference type="SUPFAM" id="SSF54001">
    <property type="entry name" value="Cysteine proteinases"/>
    <property type="match status" value="1"/>
</dbReference>
<dbReference type="Proteomes" id="UP000886796">
    <property type="component" value="Unassembled WGS sequence"/>
</dbReference>
<feature type="domain" description="DUF5648" evidence="3">
    <location>
        <begin position="416"/>
        <end position="544"/>
    </location>
</feature>
<keyword evidence="2" id="KW-0732">Signal</keyword>
<evidence type="ECO:0000259" key="3">
    <source>
        <dbReference type="Pfam" id="PF18885"/>
    </source>
</evidence>
<dbReference type="InterPro" id="IPR038765">
    <property type="entry name" value="Papain-like_cys_pep_sf"/>
</dbReference>
<evidence type="ECO:0000256" key="2">
    <source>
        <dbReference type="SAM" id="SignalP"/>
    </source>
</evidence>
<dbReference type="AlphaFoldDB" id="A0A9D0Z5G8"/>
<sequence>MLLLCIAIVLSIAAVPVSARENGEAGSTLQSLPPEQGNVSGGEDTEWDSQELFAGYANKELYSGTSLAVSSDVYYGTQGGNQLPGLTRKFYDYLKAELGKVASGQTDSAEIVVPLSYLGLDRKYSAKDLGVPALWDSYGYLTQEAEDAMLALIQYDADMLLNALLMDCPYDLYWFDKTIGMYYYIHPGISFTPDGSYLYFAADMPFQFTVAQEYSSSNTAGTYVTDLGKTSAARTAKENARAVVGTYSRASDLDKLLGYAKEICTRVDYNYDAVNNGNTPYGNPWQLIWVFDNNPATDVVCEGYSKAFQYLCELTDFHQNIRCHSVSGYVNGGAHMWNLMEMDDGKSYPVDVTGCDGNGFDERFFLKGSTQATTSGFSYVGNSYTYDPEMNWWFRPEQLIMSGSDYSPNFVRTQRVYRIYNPGNGKHHYTTDVEERDTLAAGGWIYEGVAWNAPMEGAPIYRVYNPGNDNHLYTMDAAERDRLVKGGWKYEGILCYSAGTDGVPLYRVFNPYVTLNPHHYTNSLEECEFLKANGWRVEGISWYGLQ</sequence>
<dbReference type="InterPro" id="IPR043708">
    <property type="entry name" value="DUF5648"/>
</dbReference>
<proteinExistence type="predicted"/>
<evidence type="ECO:0000256" key="1">
    <source>
        <dbReference type="SAM" id="MobiDB-lite"/>
    </source>
</evidence>
<comment type="caution">
    <text evidence="4">The sequence shown here is derived from an EMBL/GenBank/DDBJ whole genome shotgun (WGS) entry which is preliminary data.</text>
</comment>
<gene>
    <name evidence="4" type="ORF">IAB74_07215</name>
</gene>
<dbReference type="Pfam" id="PF18885">
    <property type="entry name" value="DUF5648"/>
    <property type="match status" value="1"/>
</dbReference>
<feature type="signal peptide" evidence="2">
    <location>
        <begin position="1"/>
        <end position="19"/>
    </location>
</feature>
<name>A0A9D0Z5G8_9FIRM</name>
<reference evidence="4" key="2">
    <citation type="journal article" date="2021" name="PeerJ">
        <title>Extensive microbial diversity within the chicken gut microbiome revealed by metagenomics and culture.</title>
        <authorList>
            <person name="Gilroy R."/>
            <person name="Ravi A."/>
            <person name="Getino M."/>
            <person name="Pursley I."/>
            <person name="Horton D.L."/>
            <person name="Alikhan N.F."/>
            <person name="Baker D."/>
            <person name="Gharbi K."/>
            <person name="Hall N."/>
            <person name="Watson M."/>
            <person name="Adriaenssens E.M."/>
            <person name="Foster-Nyarko E."/>
            <person name="Jarju S."/>
            <person name="Secka A."/>
            <person name="Antonio M."/>
            <person name="Oren A."/>
            <person name="Chaudhuri R.R."/>
            <person name="La Ragione R."/>
            <person name="Hildebrand F."/>
            <person name="Pallen M.J."/>
        </authorList>
    </citation>
    <scope>NUCLEOTIDE SEQUENCE</scope>
    <source>
        <strain evidence="4">13361</strain>
    </source>
</reference>
<protein>
    <recommendedName>
        <fullName evidence="3">DUF5648 domain-containing protein</fullName>
    </recommendedName>
</protein>
<accession>A0A9D0Z5G8</accession>
<feature type="region of interest" description="Disordered" evidence="1">
    <location>
        <begin position="24"/>
        <end position="44"/>
    </location>
</feature>
<organism evidence="4 5">
    <name type="scientific">Candidatus Faecousia excrementigallinarum</name>
    <dbReference type="NCBI Taxonomy" id="2840806"/>
    <lineage>
        <taxon>Bacteria</taxon>
        <taxon>Bacillati</taxon>
        <taxon>Bacillota</taxon>
        <taxon>Clostridia</taxon>
        <taxon>Eubacteriales</taxon>
        <taxon>Oscillospiraceae</taxon>
        <taxon>Faecousia</taxon>
    </lineage>
</organism>
<dbReference type="EMBL" id="DVFK01000100">
    <property type="protein sequence ID" value="HIQ68280.1"/>
    <property type="molecule type" value="Genomic_DNA"/>
</dbReference>
<feature type="chain" id="PRO_5039632498" description="DUF5648 domain-containing protein" evidence="2">
    <location>
        <begin position="20"/>
        <end position="546"/>
    </location>
</feature>
<evidence type="ECO:0000313" key="5">
    <source>
        <dbReference type="Proteomes" id="UP000886796"/>
    </source>
</evidence>
<reference evidence="4" key="1">
    <citation type="submission" date="2020-10" db="EMBL/GenBank/DDBJ databases">
        <authorList>
            <person name="Gilroy R."/>
        </authorList>
    </citation>
    <scope>NUCLEOTIDE SEQUENCE</scope>
    <source>
        <strain evidence="4">13361</strain>
    </source>
</reference>